<keyword evidence="1" id="KW-0614">Plasmid</keyword>
<dbReference type="AlphaFoldDB" id="F1SZK2"/>
<dbReference type="EMBL" id="AB588177">
    <property type="protein sequence ID" value="BAJ84473.1"/>
    <property type="molecule type" value="Genomic_DNA"/>
</dbReference>
<dbReference type="SUPFAM" id="SSF51161">
    <property type="entry name" value="Trimeric LpxA-like enzymes"/>
    <property type="match status" value="1"/>
</dbReference>
<geneLocation type="plasmid" evidence="2">
    <name>pHDC-HO</name>
</geneLocation>
<accession>F1SZK2</accession>
<dbReference type="RefSeq" id="WP_013650678.1">
    <property type="nucleotide sequence ID" value="NC_015260.1"/>
</dbReference>
<dbReference type="Gene3D" id="2.160.10.10">
    <property type="entry name" value="Hexapeptide repeat proteins"/>
    <property type="match status" value="1"/>
</dbReference>
<dbReference type="EMBL" id="AB588176">
    <property type="protein sequence ID" value="BAJ84447.1"/>
    <property type="molecule type" value="Genomic_DNA"/>
</dbReference>
<name>F1SZK2_TETHA</name>
<protein>
    <submittedName>
        <fullName evidence="1">Acetyltransferase</fullName>
    </submittedName>
</protein>
<organism evidence="1">
    <name type="scientific">Tetragenococcus halophilus</name>
    <name type="common">Pediococcus halophilus</name>
    <dbReference type="NCBI Taxonomy" id="51669"/>
    <lineage>
        <taxon>Bacteria</taxon>
        <taxon>Bacillati</taxon>
        <taxon>Bacillota</taxon>
        <taxon>Bacilli</taxon>
        <taxon>Lactobacillales</taxon>
        <taxon>Enterococcaceae</taxon>
        <taxon>Tetragenococcus</taxon>
    </lineage>
</organism>
<evidence type="ECO:0000313" key="2">
    <source>
        <dbReference type="EMBL" id="BAJ84473.1"/>
    </source>
</evidence>
<proteinExistence type="predicted"/>
<dbReference type="InterPro" id="IPR011004">
    <property type="entry name" value="Trimer_LpxA-like_sf"/>
</dbReference>
<dbReference type="GO" id="GO:0016740">
    <property type="term" value="F:transferase activity"/>
    <property type="evidence" value="ECO:0007669"/>
    <property type="project" value="UniProtKB-KW"/>
</dbReference>
<evidence type="ECO:0000313" key="1">
    <source>
        <dbReference type="EMBL" id="BAJ84447.1"/>
    </source>
</evidence>
<geneLocation type="plasmid" evidence="1">
    <name>pHDC-A</name>
</geneLocation>
<reference evidence="1" key="1">
    <citation type="journal article" date="2011" name="Int. J. Food Microbiol.">
        <title>Diversity of plasmids encoding histidine decarboxylase gene in Tetragenococcus spp. isolated from Japanese fish sauce.</title>
        <authorList>
            <person name="Satomi M."/>
            <person name="Furushita M."/>
            <person name="Oikawa H."/>
            <person name="Yano Y."/>
        </authorList>
    </citation>
    <scope>NUCLEOTIDE SEQUENCE</scope>
    <source>
        <strain evidence="1">A</strain>
        <strain evidence="2">HO</strain>
        <plasmid evidence="1">pHDC-A</plasmid>
        <plasmid evidence="2">pHDC-HO</plasmid>
    </source>
</reference>
<keyword evidence="1" id="KW-0808">Transferase</keyword>
<sequence>MNKNEFINLCREGKPIPENNREVYRLWEECSFEAQSIVMKLNTSYHSNTEVIELFSELTGRKVDPSFVCLPPFYSNFGKNIFIGRNVFFNIGCSFQDRGGIYIGYRPFYL</sequence>